<comment type="caution">
    <text evidence="2">The sequence shown here is derived from an EMBL/GenBank/DDBJ whole genome shotgun (WGS) entry which is preliminary data.</text>
</comment>
<dbReference type="RefSeq" id="WP_043784602.1">
    <property type="nucleotide sequence ID" value="NZ_JMQI01000055.1"/>
</dbReference>
<dbReference type="EMBL" id="JMQI01000055">
    <property type="protein sequence ID" value="KDN19186.1"/>
    <property type="molecule type" value="Genomic_DNA"/>
</dbReference>
<name>A0A066TVL9_9PSEU</name>
<evidence type="ECO:0000313" key="3">
    <source>
        <dbReference type="Proteomes" id="UP000027345"/>
    </source>
</evidence>
<dbReference type="Proteomes" id="UP000027345">
    <property type="component" value="Unassembled WGS sequence"/>
</dbReference>
<gene>
    <name evidence="2" type="ORF">DV20_26375</name>
</gene>
<evidence type="ECO:0000313" key="2">
    <source>
        <dbReference type="EMBL" id="KDN19186.1"/>
    </source>
</evidence>
<proteinExistence type="predicted"/>
<protein>
    <submittedName>
        <fullName evidence="2">Uncharacterized protein</fullName>
    </submittedName>
</protein>
<keyword evidence="3" id="KW-1185">Reference proteome</keyword>
<feature type="region of interest" description="Disordered" evidence="1">
    <location>
        <begin position="1"/>
        <end position="29"/>
    </location>
</feature>
<organism evidence="2 3">
    <name type="scientific">Amycolatopsis rifamycinica</name>
    <dbReference type="NCBI Taxonomy" id="287986"/>
    <lineage>
        <taxon>Bacteria</taxon>
        <taxon>Bacillati</taxon>
        <taxon>Actinomycetota</taxon>
        <taxon>Actinomycetes</taxon>
        <taxon>Pseudonocardiales</taxon>
        <taxon>Pseudonocardiaceae</taxon>
        <taxon>Amycolatopsis</taxon>
    </lineage>
</organism>
<dbReference type="OrthoDB" id="3637272at2"/>
<sequence>METPCRGPIDVTRVSGFDTGTADPDDLRRAVTASPGYTRAATEQQAAVLDIVLRVGTTSRPERRRRRGVVGRLLGRR</sequence>
<evidence type="ECO:0000256" key="1">
    <source>
        <dbReference type="SAM" id="MobiDB-lite"/>
    </source>
</evidence>
<accession>A0A066TVL9</accession>
<dbReference type="AlphaFoldDB" id="A0A066TVL9"/>
<reference evidence="2 3" key="1">
    <citation type="submission" date="2014-05" db="EMBL/GenBank/DDBJ databases">
        <title>Draft genome sequence of Amycolatopsis rifamycinica DSM 46095.</title>
        <authorList>
            <person name="Lal R."/>
            <person name="Saxena A."/>
            <person name="Kumari R."/>
            <person name="Mukherjee U."/>
            <person name="Singh P."/>
            <person name="Sangwan N."/>
            <person name="Mahato N.K."/>
        </authorList>
    </citation>
    <scope>NUCLEOTIDE SEQUENCE [LARGE SCALE GENOMIC DNA]</scope>
    <source>
        <strain evidence="2 3">DSM 46095</strain>
    </source>
</reference>